<name>A0A2W2CNI4_9ACTN</name>
<dbReference type="Pfam" id="PF00701">
    <property type="entry name" value="DHDPS"/>
    <property type="match status" value="1"/>
</dbReference>
<accession>A0A2W2CNI4</accession>
<dbReference type="Gene3D" id="3.20.20.70">
    <property type="entry name" value="Aldolase class I"/>
    <property type="match status" value="1"/>
</dbReference>
<dbReference type="EMBL" id="POTX01000126">
    <property type="protein sequence ID" value="PZF93228.1"/>
    <property type="molecule type" value="Genomic_DNA"/>
</dbReference>
<dbReference type="InterPro" id="IPR002220">
    <property type="entry name" value="DapA-like"/>
</dbReference>
<evidence type="ECO:0000256" key="2">
    <source>
        <dbReference type="ARBA" id="ARBA00023239"/>
    </source>
</evidence>
<dbReference type="InterPro" id="IPR013785">
    <property type="entry name" value="Aldolase_TIM"/>
</dbReference>
<keyword evidence="2 4" id="KW-0456">Lyase</keyword>
<evidence type="ECO:0000313" key="6">
    <source>
        <dbReference type="Proteomes" id="UP000248627"/>
    </source>
</evidence>
<keyword evidence="6" id="KW-1185">Reference proteome</keyword>
<dbReference type="PANTHER" id="PTHR12128:SF66">
    <property type="entry name" value="4-HYDROXY-2-OXOGLUTARATE ALDOLASE, MITOCHONDRIAL"/>
    <property type="match status" value="1"/>
</dbReference>
<protein>
    <submittedName>
        <fullName evidence="5">Dihydrodipicolinate synthase family protein</fullName>
    </submittedName>
</protein>
<dbReference type="OrthoDB" id="3175637at2"/>
<reference evidence="5 6" key="1">
    <citation type="submission" date="2018-01" db="EMBL/GenBank/DDBJ databases">
        <title>Draft genome sequence of Jishengella endophytica.</title>
        <authorList>
            <person name="Sahin N."/>
            <person name="Ay H."/>
            <person name="Saygin H."/>
        </authorList>
    </citation>
    <scope>NUCLEOTIDE SEQUENCE [LARGE SCALE GENOMIC DNA]</scope>
    <source>
        <strain evidence="5 6">DSM 45430</strain>
    </source>
</reference>
<dbReference type="PANTHER" id="PTHR12128">
    <property type="entry name" value="DIHYDRODIPICOLINATE SYNTHASE"/>
    <property type="match status" value="1"/>
</dbReference>
<dbReference type="InterPro" id="IPR020624">
    <property type="entry name" value="Schiff_base-form_aldolases_CS"/>
</dbReference>
<dbReference type="Proteomes" id="UP000248627">
    <property type="component" value="Unassembled WGS sequence"/>
</dbReference>
<evidence type="ECO:0000256" key="1">
    <source>
        <dbReference type="ARBA" id="ARBA00007592"/>
    </source>
</evidence>
<dbReference type="RefSeq" id="WP_111244495.1">
    <property type="nucleotide sequence ID" value="NZ_AP023358.1"/>
</dbReference>
<dbReference type="SMART" id="SM01130">
    <property type="entry name" value="DHDPS"/>
    <property type="match status" value="1"/>
</dbReference>
<evidence type="ECO:0000256" key="4">
    <source>
        <dbReference type="PIRNR" id="PIRNR001365"/>
    </source>
</evidence>
<comment type="caution">
    <text evidence="5">The sequence shown here is derived from an EMBL/GenBank/DDBJ whole genome shotgun (WGS) entry which is preliminary data.</text>
</comment>
<dbReference type="PROSITE" id="PS00665">
    <property type="entry name" value="DHDPS_1"/>
    <property type="match status" value="1"/>
</dbReference>
<dbReference type="SUPFAM" id="SSF51569">
    <property type="entry name" value="Aldolase"/>
    <property type="match status" value="1"/>
</dbReference>
<dbReference type="PRINTS" id="PR00146">
    <property type="entry name" value="DHPICSNTHASE"/>
</dbReference>
<gene>
    <name evidence="5" type="ORF">C1I93_18185</name>
</gene>
<dbReference type="PIRSF" id="PIRSF001365">
    <property type="entry name" value="DHDPS"/>
    <property type="match status" value="1"/>
</dbReference>
<proteinExistence type="inferred from homology"/>
<keyword evidence="3" id="KW-0704">Schiff base</keyword>
<dbReference type="AlphaFoldDB" id="A0A2W2CNI4"/>
<evidence type="ECO:0000256" key="3">
    <source>
        <dbReference type="ARBA" id="ARBA00023270"/>
    </source>
</evidence>
<comment type="similarity">
    <text evidence="1 4">Belongs to the DapA family.</text>
</comment>
<organism evidence="5 6">
    <name type="scientific">Micromonospora endophytica</name>
    <dbReference type="NCBI Taxonomy" id="515350"/>
    <lineage>
        <taxon>Bacteria</taxon>
        <taxon>Bacillati</taxon>
        <taxon>Actinomycetota</taxon>
        <taxon>Actinomycetes</taxon>
        <taxon>Micromonosporales</taxon>
        <taxon>Micromonosporaceae</taxon>
        <taxon>Micromonospora</taxon>
    </lineage>
</organism>
<dbReference type="CDD" id="cd00408">
    <property type="entry name" value="DHDPS-like"/>
    <property type="match status" value="1"/>
</dbReference>
<sequence length="293" mass="30082">MTTAHPAANLISAVPTLFAADGSVDLVATRAAYDQLAQHPLDGVFVAGTTGEFTTLTDAERLDVSAAAADAFGPDRTYWHVGHASTHQAVRLTRAAVDRGAARLAALTPHYFPATESALLDYYQAVVAAAGDVPVYGYLFAARTTTVVSPALLARLAATGLAGVKISGEPTAVLPDYLAALNGQDLPVYSGADADFAEIVAAGGAGVVSGVSSALPAPFLAVRDALRSGDTEALAVARERARRAVAATRHGDLAHLKAVLELRGLPASALRAPLDPISAENRRALETAVADLL</sequence>
<evidence type="ECO:0000313" key="5">
    <source>
        <dbReference type="EMBL" id="PZF93228.1"/>
    </source>
</evidence>
<dbReference type="GO" id="GO:0008840">
    <property type="term" value="F:4-hydroxy-tetrahydrodipicolinate synthase activity"/>
    <property type="evidence" value="ECO:0007669"/>
    <property type="project" value="TreeGrafter"/>
</dbReference>